<protein>
    <recommendedName>
        <fullName evidence="1">GIY-YIG domain-containing protein</fullName>
    </recommendedName>
</protein>
<dbReference type="EMBL" id="BJLD01000002">
    <property type="protein sequence ID" value="GEA43579.1"/>
    <property type="molecule type" value="Genomic_DNA"/>
</dbReference>
<sequence length="342" mass="39073">MTAFSLNFKRWEIDSNSPVAPLVGTRIRRGIYILEFTNGERYVGLTENIVQRFRTHAHGSKHHPAWTDISALRFARVPQKEALGPLEQTMIAEQLNERQRLRNRTFNFDSNEPRPLDFTISVEEQQHWIQQTWGREAYNFSEFPNLGPLPSPKVQRSTDAATYAKILADLSFALSDIIPLAPDTEKEFWTLTDLPSTNSNSRYAAINTGVVEMLVLHNDEFYLEVGVDHLPGPSGYLNVSPGDEDTNDFITAMRKAKKPGQIPIQFSVLRYKPIEAVPVFYPLGKLSDVMHERPELLQAAREFAVKNMRYRNGGLFRRFHSRALTDAVYQHLIDVGETTKRG</sequence>
<evidence type="ECO:0000259" key="1">
    <source>
        <dbReference type="Pfam" id="PF01541"/>
    </source>
</evidence>
<reference evidence="3 4" key="1">
    <citation type="submission" date="2019-06" db="EMBL/GenBank/DDBJ databases">
        <title>Draft genome sequence of Corynebacterium striatum NBRC 15291.</title>
        <authorList>
            <person name="Miura T."/>
            <person name="Furukawa M."/>
            <person name="Shimamura M."/>
            <person name="Ohyama Y."/>
            <person name="Yamazoe A."/>
            <person name="Kawasaki H."/>
        </authorList>
    </citation>
    <scope>NUCLEOTIDE SEQUENCE [LARGE SCALE GENOMIC DNA]</scope>
    <source>
        <strain evidence="3 4">NBRC 15291</strain>
    </source>
</reference>
<dbReference type="InterPro" id="IPR000305">
    <property type="entry name" value="GIY-YIG_endonuc"/>
</dbReference>
<feature type="domain" description="GIY-YIG" evidence="1">
    <location>
        <begin position="30"/>
        <end position="63"/>
    </location>
</feature>
<dbReference type="CDD" id="cd00719">
    <property type="entry name" value="GIY-YIG_SF"/>
    <property type="match status" value="1"/>
</dbReference>
<evidence type="ECO:0000313" key="2">
    <source>
        <dbReference type="EMBL" id="GEA43579.1"/>
    </source>
</evidence>
<dbReference type="InterPro" id="IPR035901">
    <property type="entry name" value="GIY-YIG_endonuc_sf"/>
</dbReference>
<organism evidence="3 4">
    <name type="scientific">Corynebacterium striatum</name>
    <dbReference type="NCBI Taxonomy" id="43770"/>
    <lineage>
        <taxon>Bacteria</taxon>
        <taxon>Bacillati</taxon>
        <taxon>Actinomycetota</taxon>
        <taxon>Actinomycetes</taxon>
        <taxon>Mycobacteriales</taxon>
        <taxon>Corynebacteriaceae</taxon>
        <taxon>Corynebacterium</taxon>
    </lineage>
</organism>
<dbReference type="SUPFAM" id="SSF82771">
    <property type="entry name" value="GIY-YIG endonuclease"/>
    <property type="match status" value="1"/>
</dbReference>
<proteinExistence type="predicted"/>
<name>A0AAQ1TW73_CORST</name>
<dbReference type="AlphaFoldDB" id="A0AAQ1TW73"/>
<evidence type="ECO:0000313" key="3">
    <source>
        <dbReference type="EMBL" id="GEA44477.1"/>
    </source>
</evidence>
<dbReference type="Pfam" id="PF01541">
    <property type="entry name" value="GIY-YIG"/>
    <property type="match status" value="1"/>
</dbReference>
<gene>
    <name evidence="2" type="ORF">Cst04h_17490</name>
    <name evidence="3" type="ORF">Cst04h_26470</name>
</gene>
<accession>A0AAQ1TW73</accession>
<evidence type="ECO:0000313" key="4">
    <source>
        <dbReference type="Proteomes" id="UP000315234"/>
    </source>
</evidence>
<comment type="caution">
    <text evidence="3">The sequence shown here is derived from an EMBL/GenBank/DDBJ whole genome shotgun (WGS) entry which is preliminary data.</text>
</comment>
<dbReference type="RefSeq" id="WP_005529106.1">
    <property type="nucleotide sequence ID" value="NZ_BJLD01000002.1"/>
</dbReference>
<dbReference type="EMBL" id="BJLD01000006">
    <property type="protein sequence ID" value="GEA44477.1"/>
    <property type="molecule type" value="Genomic_DNA"/>
</dbReference>
<dbReference type="Proteomes" id="UP000315234">
    <property type="component" value="Unassembled WGS sequence"/>
</dbReference>